<dbReference type="Pfam" id="PF13439">
    <property type="entry name" value="Glyco_transf_4"/>
    <property type="match status" value="1"/>
</dbReference>
<comment type="caution">
    <text evidence="6">The sequence shown here is derived from an EMBL/GenBank/DDBJ whole genome shotgun (WGS) entry which is preliminary data.</text>
</comment>
<dbReference type="SUPFAM" id="SSF53756">
    <property type="entry name" value="UDP-Glycosyltransferase/glycogen phosphorylase"/>
    <property type="match status" value="1"/>
</dbReference>
<keyword evidence="2" id="KW-0328">Glycosyltransferase</keyword>
<dbReference type="GO" id="GO:0016757">
    <property type="term" value="F:glycosyltransferase activity"/>
    <property type="evidence" value="ECO:0007669"/>
    <property type="project" value="UniProtKB-KW"/>
</dbReference>
<dbReference type="EMBL" id="JAPUAC010000013">
    <property type="protein sequence ID" value="MCZ2655651.1"/>
    <property type="molecule type" value="Genomic_DNA"/>
</dbReference>
<feature type="domain" description="Glycosyltransferase subfamily 4-like N-terminal" evidence="5">
    <location>
        <begin position="69"/>
        <end position="157"/>
    </location>
</feature>
<evidence type="ECO:0000259" key="4">
    <source>
        <dbReference type="Pfam" id="PF00534"/>
    </source>
</evidence>
<dbReference type="RefSeq" id="WP_044300543.1">
    <property type="nucleotide sequence ID" value="NZ_CAEUHN010000012.1"/>
</dbReference>
<sequence>MHTPKVLVVATSRKTRGGITSVIKAHETGEQWKKYHCKWIETHRDGNSVRKLWYLGTALIEYICLLPFYDIVHIHIATTQSARRKALFLYPAKWLKKKVILHFHPSNEKFLFESSNQILYRKLFSKADLVLVLSEQWQRWIKEALGVTEHVEILYNPCPSVNEREDLRKKQILFAGSIIPRKGYEILLRSFARIAQKYPEWEVIFAGNGEIEKGQRIAEKLGISKQITFLGWITDKQKERVFQEASIYCLASDGEGFPMGMLDAWAYGIPCIVTPVGGIPDIVKNEKNGLIFQINNEEELSEQLEKMITEKKLREAIAKESLKLARTTFNVTTINAQLGNIYQSLKS</sequence>
<dbReference type="PATRIC" id="fig|817.53.peg.2476"/>
<evidence type="ECO:0000313" key="6">
    <source>
        <dbReference type="EMBL" id="KFX74493.1"/>
    </source>
</evidence>
<dbReference type="CDD" id="cd03801">
    <property type="entry name" value="GT4_PimA-like"/>
    <property type="match status" value="1"/>
</dbReference>
<feature type="domain" description="Glycosyl transferase family 1" evidence="4">
    <location>
        <begin position="164"/>
        <end position="321"/>
    </location>
</feature>
<dbReference type="PANTHER" id="PTHR12526">
    <property type="entry name" value="GLYCOSYLTRANSFERASE"/>
    <property type="match status" value="1"/>
</dbReference>
<dbReference type="AlphaFoldDB" id="A0A0I9S8X0"/>
<evidence type="ECO:0000256" key="1">
    <source>
        <dbReference type="ARBA" id="ARBA00009481"/>
    </source>
</evidence>
<evidence type="ECO:0000256" key="3">
    <source>
        <dbReference type="ARBA" id="ARBA00022679"/>
    </source>
</evidence>
<organism evidence="6">
    <name type="scientific">Bacteroides fragilis</name>
    <dbReference type="NCBI Taxonomy" id="817"/>
    <lineage>
        <taxon>Bacteria</taxon>
        <taxon>Pseudomonadati</taxon>
        <taxon>Bacteroidota</taxon>
        <taxon>Bacteroidia</taxon>
        <taxon>Bacteroidales</taxon>
        <taxon>Bacteroidaceae</taxon>
        <taxon>Bacteroides</taxon>
    </lineage>
</organism>
<dbReference type="InterPro" id="IPR001296">
    <property type="entry name" value="Glyco_trans_1"/>
</dbReference>
<dbReference type="InterPro" id="IPR028098">
    <property type="entry name" value="Glyco_trans_4-like_N"/>
</dbReference>
<evidence type="ECO:0000313" key="7">
    <source>
        <dbReference type="EMBL" id="MCZ2655651.1"/>
    </source>
</evidence>
<dbReference type="Pfam" id="PF00534">
    <property type="entry name" value="Glycos_transf_1"/>
    <property type="match status" value="1"/>
</dbReference>
<protein>
    <submittedName>
        <fullName evidence="6">Glycosyl transferase family 1</fullName>
    </submittedName>
    <submittedName>
        <fullName evidence="7">Glycosyltransferase family 4 protein</fullName>
    </submittedName>
</protein>
<reference evidence="7" key="3">
    <citation type="submission" date="2022-12" db="EMBL/GenBank/DDBJ databases">
        <title>Development of a Multilocus Sequence Typing Scheme for Bacteroides fragilis Based on Whole Genome Sequencing Data and Clinical Application.</title>
        <authorList>
            <person name="Nielsen F.D."/>
            <person name="Justesen U.S."/>
        </authorList>
    </citation>
    <scope>NUCLEOTIDE SEQUENCE</scope>
    <source>
        <strain evidence="7">BF_BC_ODE_DK_2015_2</strain>
    </source>
</reference>
<reference evidence="6" key="1">
    <citation type="book" date="2014" name="THE 24TH EUROPEAN CONGRESS OF CLINICAL MICROBIOLOGY AND INFECTIOUS DISEASES" publisher="ECCMID 2014" city="Barcelona, Spain">
        <title>Identification of resistance genes in three multidrug-resistant Bacteroides fragilis isolates by whole genome sequencing.</title>
        <editorList>
            <person name="Unknown"/>
            <person name="A."/>
        </editorList>
        <authorList>
            <person name="Sydenham T.V."/>
            <person name="Hasman H."/>
            <person name="Wang M."/>
            <person name="Soki J."/>
            <person name="Nagy E."/>
            <person name="Justesen U.S."/>
        </authorList>
    </citation>
    <scope>NUCLEOTIDE SEQUENCE</scope>
    <source>
        <strain evidence="6">DCMOUH0018B</strain>
    </source>
</reference>
<evidence type="ECO:0000256" key="2">
    <source>
        <dbReference type="ARBA" id="ARBA00022676"/>
    </source>
</evidence>
<reference evidence="6" key="2">
    <citation type="submission" date="2014-07" db="EMBL/GenBank/DDBJ databases">
        <title>Genetics and epidemiology of antimicrobial resistance in B. fragilis group.</title>
        <authorList>
            <person name="Sydenham T.V."/>
            <person name="Hasman H."/>
            <person name="Kemp M."/>
            <person name="Justesen U.S."/>
        </authorList>
    </citation>
    <scope>NUCLEOTIDE SEQUENCE [LARGE SCALE GENOMIC DNA]</scope>
    <source>
        <strain evidence="6">DCMOUH0018B</strain>
    </source>
</reference>
<dbReference type="EMBL" id="JMZZ02000146">
    <property type="protein sequence ID" value="KFX74493.1"/>
    <property type="molecule type" value="Genomic_DNA"/>
</dbReference>
<gene>
    <name evidence="6" type="ORF">EE52_0212000</name>
    <name evidence="7" type="ORF">O1422_15915</name>
</gene>
<name>A0A0I9S8X0_BACFG</name>
<accession>A0A0I9S8X0</accession>
<dbReference type="Gene3D" id="3.40.50.2000">
    <property type="entry name" value="Glycogen Phosphorylase B"/>
    <property type="match status" value="2"/>
</dbReference>
<comment type="similarity">
    <text evidence="1">Belongs to the glycosyltransferase group 1 family. Glycosyltransferase 4 subfamily.</text>
</comment>
<proteinExistence type="inferred from homology"/>
<evidence type="ECO:0000259" key="5">
    <source>
        <dbReference type="Pfam" id="PF13439"/>
    </source>
</evidence>
<dbReference type="PANTHER" id="PTHR12526:SF640">
    <property type="entry name" value="COLANIC ACID BIOSYNTHESIS GLYCOSYLTRANSFERASE WCAL-RELATED"/>
    <property type="match status" value="1"/>
</dbReference>
<keyword evidence="3 6" id="KW-0808">Transferase</keyword>
<dbReference type="Proteomes" id="UP001075704">
    <property type="component" value="Unassembled WGS sequence"/>
</dbReference>